<sequence length="161" mass="18028">MNINVLTQRALHEIYIHARRIYPRECCGFVLANASVKEGTNIQDELHAADPHRYQRTAANGYTFSVADTVFLNCSFKTPNPVAVIYHSHPDAGAYFSREDVDKALYNGELLRPVDYLVVDVAAGDVRGAKLFAWRDGRFECTREFGPSGMDSAHIRHGGQK</sequence>
<dbReference type="RefSeq" id="WP_094831393.1">
    <property type="nucleotide sequence ID" value="NZ_NEVR01000002.1"/>
</dbReference>
<dbReference type="InterPro" id="IPR037518">
    <property type="entry name" value="MPN"/>
</dbReference>
<keyword evidence="8" id="KW-1185">Reference proteome</keyword>
<dbReference type="PROSITE" id="PS50249">
    <property type="entry name" value="MPN"/>
    <property type="match status" value="1"/>
</dbReference>
<keyword evidence="4" id="KW-0862">Zinc</keyword>
<keyword evidence="5" id="KW-0482">Metalloprotease</keyword>
<keyword evidence="1" id="KW-0645">Protease</keyword>
<evidence type="ECO:0000256" key="4">
    <source>
        <dbReference type="ARBA" id="ARBA00022833"/>
    </source>
</evidence>
<dbReference type="Pfam" id="PF14464">
    <property type="entry name" value="Prok-JAB"/>
    <property type="match status" value="1"/>
</dbReference>
<feature type="domain" description="MPN" evidence="6">
    <location>
        <begin position="4"/>
        <end position="138"/>
    </location>
</feature>
<gene>
    <name evidence="7" type="ORF">CAL27_09565</name>
</gene>
<proteinExistence type="predicted"/>
<keyword evidence="2" id="KW-0479">Metal-binding</keyword>
<comment type="caution">
    <text evidence="7">The sequence shown here is derived from an EMBL/GenBank/DDBJ whole genome shotgun (WGS) entry which is preliminary data.</text>
</comment>
<protein>
    <submittedName>
        <fullName evidence="7">Sulfurylase</fullName>
    </submittedName>
</protein>
<dbReference type="InterPro" id="IPR051929">
    <property type="entry name" value="VirAsm_ModProt"/>
</dbReference>
<dbReference type="PANTHER" id="PTHR34858">
    <property type="entry name" value="CYSO-CYSTEINE PEPTIDASE"/>
    <property type="match status" value="1"/>
</dbReference>
<evidence type="ECO:0000256" key="3">
    <source>
        <dbReference type="ARBA" id="ARBA00022801"/>
    </source>
</evidence>
<evidence type="ECO:0000256" key="2">
    <source>
        <dbReference type="ARBA" id="ARBA00022723"/>
    </source>
</evidence>
<organism evidence="7 8">
    <name type="scientific">Bordetella genomosp. 1</name>
    <dbReference type="NCBI Taxonomy" id="1395607"/>
    <lineage>
        <taxon>Bacteria</taxon>
        <taxon>Pseudomonadati</taxon>
        <taxon>Pseudomonadota</taxon>
        <taxon>Betaproteobacteria</taxon>
        <taxon>Burkholderiales</taxon>
        <taxon>Alcaligenaceae</taxon>
        <taxon>Bordetella</taxon>
    </lineage>
</organism>
<keyword evidence="3" id="KW-0378">Hydrolase</keyword>
<evidence type="ECO:0000256" key="5">
    <source>
        <dbReference type="ARBA" id="ARBA00023049"/>
    </source>
</evidence>
<name>A0ABX4F2L4_9BORD</name>
<dbReference type="EMBL" id="NEVR01000002">
    <property type="protein sequence ID" value="OZI65284.1"/>
    <property type="molecule type" value="Genomic_DNA"/>
</dbReference>
<reference evidence="7 8" key="1">
    <citation type="submission" date="2017-05" db="EMBL/GenBank/DDBJ databases">
        <title>Complete and WGS of Bordetella genogroups.</title>
        <authorList>
            <person name="Spilker T."/>
            <person name="Lipuma J."/>
        </authorList>
    </citation>
    <scope>NUCLEOTIDE SEQUENCE [LARGE SCALE GENOMIC DNA]</scope>
    <source>
        <strain evidence="7 8">AU9795</strain>
    </source>
</reference>
<evidence type="ECO:0000313" key="7">
    <source>
        <dbReference type="EMBL" id="OZI65284.1"/>
    </source>
</evidence>
<dbReference type="Gene3D" id="3.40.140.10">
    <property type="entry name" value="Cytidine Deaminase, domain 2"/>
    <property type="match status" value="1"/>
</dbReference>
<evidence type="ECO:0000259" key="6">
    <source>
        <dbReference type="PROSITE" id="PS50249"/>
    </source>
</evidence>
<dbReference type="SUPFAM" id="SSF102712">
    <property type="entry name" value="JAB1/MPN domain"/>
    <property type="match status" value="1"/>
</dbReference>
<dbReference type="Proteomes" id="UP000216354">
    <property type="component" value="Unassembled WGS sequence"/>
</dbReference>
<dbReference type="InterPro" id="IPR028090">
    <property type="entry name" value="JAB_dom_prok"/>
</dbReference>
<dbReference type="PANTHER" id="PTHR34858:SF1">
    <property type="entry name" value="CYSO-CYSTEINE PEPTIDASE"/>
    <property type="match status" value="1"/>
</dbReference>
<accession>A0ABX4F2L4</accession>
<evidence type="ECO:0000313" key="8">
    <source>
        <dbReference type="Proteomes" id="UP000216354"/>
    </source>
</evidence>
<evidence type="ECO:0000256" key="1">
    <source>
        <dbReference type="ARBA" id="ARBA00022670"/>
    </source>
</evidence>